<gene>
    <name evidence="1" type="ORF">QWU01_20460</name>
</gene>
<organism evidence="1 2">
    <name type="scientific">Kluyvera cryocrescens</name>
    <name type="common">Kluyvera citrophila</name>
    <dbReference type="NCBI Taxonomy" id="580"/>
    <lineage>
        <taxon>Bacteria</taxon>
        <taxon>Pseudomonadati</taxon>
        <taxon>Pseudomonadota</taxon>
        <taxon>Gammaproteobacteria</taxon>
        <taxon>Enterobacterales</taxon>
        <taxon>Enterobacteriaceae</taxon>
        <taxon>Kluyvera</taxon>
    </lineage>
</organism>
<evidence type="ECO:0000313" key="2">
    <source>
        <dbReference type="Proteomes" id="UP001276300"/>
    </source>
</evidence>
<dbReference type="AlphaFoldDB" id="A0AAW9CDZ5"/>
<dbReference type="Proteomes" id="UP001276300">
    <property type="component" value="Unassembled WGS sequence"/>
</dbReference>
<evidence type="ECO:0000313" key="1">
    <source>
        <dbReference type="EMBL" id="MDW3779182.1"/>
    </source>
</evidence>
<reference evidence="1" key="1">
    <citation type="journal article" date="2023" name="J Glob Antimicrob Resist">
        <title>Emergence of NDM-1 and KPC-3 carbapenemases in Kluyvera cryocrescens: Investigating genetic heterogeneity and acquisition routes of blaNDM-1 in Enterobacterales species in Portugal.</title>
        <authorList>
            <person name="Loiodice M."/>
            <person name="Ribeiro M."/>
            <person name="Peixe L."/>
            <person name="Novais A."/>
        </authorList>
    </citation>
    <scope>NUCLEOTIDE SEQUENCE</scope>
    <source>
        <strain evidence="1">K629</strain>
    </source>
</reference>
<dbReference type="RefSeq" id="WP_318243047.1">
    <property type="nucleotide sequence ID" value="NZ_JAUEQX010000019.1"/>
</dbReference>
<accession>A0AAW9CDZ5</accession>
<dbReference type="EMBL" id="JAUEQX010000019">
    <property type="protein sequence ID" value="MDW3779182.1"/>
    <property type="molecule type" value="Genomic_DNA"/>
</dbReference>
<evidence type="ECO:0008006" key="3">
    <source>
        <dbReference type="Google" id="ProtNLM"/>
    </source>
</evidence>
<protein>
    <recommendedName>
        <fullName evidence="3">Inovirus Gp2 family protein</fullName>
    </recommendedName>
</protein>
<name>A0AAW9CDZ5_KLUCR</name>
<proteinExistence type="predicted"/>
<sequence length="198" mass="23071">MTITPPVIPYYTMDWYLLSSVNYHIDTLINRYSCLYAVRIDLFYRKGSCRYQSSTPCSMDCEVRVLMAELDKLPAVVGYYCVMERTADHGLHVHAVLWLDGHITQKPYVYAEKASVMWREITEDDGHLYRCEKKESYTADINIPVRYNDPASIHNIRYILSYLAKVEQKEGLCWHYCNEVSARPSVGRPRRSISLPRG</sequence>
<comment type="caution">
    <text evidence="1">The sequence shown here is derived from an EMBL/GenBank/DDBJ whole genome shotgun (WGS) entry which is preliminary data.</text>
</comment>